<gene>
    <name evidence="1" type="ORF">ANCDUO_05620</name>
</gene>
<sequence>MGLAAHPVVLSNKSVLKENPYPCEVTSYPGIIDQYDLPAAYQSTQDYVSRLVLEYSTMRVTEILVSKDPSLYELLSYIGYNIATWFAIGHIIW</sequence>
<organism evidence="1 2">
    <name type="scientific">Ancylostoma duodenale</name>
    <dbReference type="NCBI Taxonomy" id="51022"/>
    <lineage>
        <taxon>Eukaryota</taxon>
        <taxon>Metazoa</taxon>
        <taxon>Ecdysozoa</taxon>
        <taxon>Nematoda</taxon>
        <taxon>Chromadorea</taxon>
        <taxon>Rhabditida</taxon>
        <taxon>Rhabditina</taxon>
        <taxon>Rhabditomorpha</taxon>
        <taxon>Strongyloidea</taxon>
        <taxon>Ancylostomatidae</taxon>
        <taxon>Ancylostomatinae</taxon>
        <taxon>Ancylostoma</taxon>
    </lineage>
</organism>
<protein>
    <submittedName>
        <fullName evidence="1">Uncharacterized protein</fullName>
    </submittedName>
</protein>
<reference evidence="1 2" key="1">
    <citation type="submission" date="2013-12" db="EMBL/GenBank/DDBJ databases">
        <title>Draft genome of the parsitic nematode Ancylostoma duodenale.</title>
        <authorList>
            <person name="Mitreva M."/>
        </authorList>
    </citation>
    <scope>NUCLEOTIDE SEQUENCE [LARGE SCALE GENOMIC DNA]</scope>
    <source>
        <strain evidence="1 2">Zhejiang</strain>
    </source>
</reference>
<dbReference type="OrthoDB" id="5820377at2759"/>
<name>A0A0C2D3M4_9BILA</name>
<dbReference type="Proteomes" id="UP000054047">
    <property type="component" value="Unassembled WGS sequence"/>
</dbReference>
<proteinExistence type="predicted"/>
<evidence type="ECO:0000313" key="1">
    <source>
        <dbReference type="EMBL" id="KIH64073.1"/>
    </source>
</evidence>
<accession>A0A0C2D3M4</accession>
<dbReference type="EMBL" id="KN728263">
    <property type="protein sequence ID" value="KIH64073.1"/>
    <property type="molecule type" value="Genomic_DNA"/>
</dbReference>
<keyword evidence="2" id="KW-1185">Reference proteome</keyword>
<evidence type="ECO:0000313" key="2">
    <source>
        <dbReference type="Proteomes" id="UP000054047"/>
    </source>
</evidence>
<dbReference type="AlphaFoldDB" id="A0A0C2D3M4"/>